<dbReference type="Proteomes" id="UP001446871">
    <property type="component" value="Unassembled WGS sequence"/>
</dbReference>
<evidence type="ECO:0000256" key="1">
    <source>
        <dbReference type="SAM" id="MobiDB-lite"/>
    </source>
</evidence>
<evidence type="ECO:0000313" key="3">
    <source>
        <dbReference type="Proteomes" id="UP001446871"/>
    </source>
</evidence>
<feature type="region of interest" description="Disordered" evidence="1">
    <location>
        <begin position="81"/>
        <end position="104"/>
    </location>
</feature>
<reference evidence="2 3" key="1">
    <citation type="submission" date="2023-01" db="EMBL/GenBank/DDBJ databases">
        <title>Analysis of 21 Apiospora genomes using comparative genomics revels a genus with tremendous synthesis potential of carbohydrate active enzymes and secondary metabolites.</title>
        <authorList>
            <person name="Sorensen T."/>
        </authorList>
    </citation>
    <scope>NUCLEOTIDE SEQUENCE [LARGE SCALE GENOMIC DNA]</scope>
    <source>
        <strain evidence="2 3">CBS 83171</strain>
    </source>
</reference>
<dbReference type="EMBL" id="JAQQWM010000008">
    <property type="protein sequence ID" value="KAK8052650.1"/>
    <property type="molecule type" value="Genomic_DNA"/>
</dbReference>
<evidence type="ECO:0008006" key="4">
    <source>
        <dbReference type="Google" id="ProtNLM"/>
    </source>
</evidence>
<sequence length="205" mass="21506">MPVVVTRNLHVGLKLVNSAPFTAADVVLDPAYSSIAVASDVTFHLGPPLAVLLQSDAIADLAIPGLPPGTALLRSQTVAIPEPMRGRGGPQSRGKPGFQGVTRRTGPPCTPTFAMTDQKSQAVKGDALGRLIPLPGTGAVGLHRAEECAGCRHERSRGAPGKTGDETSERLQREHGQKGWLAAWDAMEEPAAAGRRQDEAPEEDT</sequence>
<name>A0ABR1U169_9PEZI</name>
<gene>
    <name evidence="2" type="ORF">PG996_011951</name>
</gene>
<feature type="compositionally biased region" description="Basic and acidic residues" evidence="1">
    <location>
        <begin position="151"/>
        <end position="177"/>
    </location>
</feature>
<evidence type="ECO:0000313" key="2">
    <source>
        <dbReference type="EMBL" id="KAK8052650.1"/>
    </source>
</evidence>
<feature type="region of interest" description="Disordered" evidence="1">
    <location>
        <begin position="151"/>
        <end position="179"/>
    </location>
</feature>
<accession>A0ABR1U169</accession>
<organism evidence="2 3">
    <name type="scientific">Apiospora saccharicola</name>
    <dbReference type="NCBI Taxonomy" id="335842"/>
    <lineage>
        <taxon>Eukaryota</taxon>
        <taxon>Fungi</taxon>
        <taxon>Dikarya</taxon>
        <taxon>Ascomycota</taxon>
        <taxon>Pezizomycotina</taxon>
        <taxon>Sordariomycetes</taxon>
        <taxon>Xylariomycetidae</taxon>
        <taxon>Amphisphaeriales</taxon>
        <taxon>Apiosporaceae</taxon>
        <taxon>Apiospora</taxon>
    </lineage>
</organism>
<feature type="region of interest" description="Disordered" evidence="1">
    <location>
        <begin position="186"/>
        <end position="205"/>
    </location>
</feature>
<comment type="caution">
    <text evidence="2">The sequence shown here is derived from an EMBL/GenBank/DDBJ whole genome shotgun (WGS) entry which is preliminary data.</text>
</comment>
<proteinExistence type="predicted"/>
<keyword evidence="3" id="KW-1185">Reference proteome</keyword>
<protein>
    <recommendedName>
        <fullName evidence="4">dUTPase-like domain-containing protein</fullName>
    </recommendedName>
</protein>